<accession>F0XFW8</accession>
<feature type="compositionally biased region" description="Basic and acidic residues" evidence="1">
    <location>
        <begin position="231"/>
        <end position="240"/>
    </location>
</feature>
<dbReference type="OrthoDB" id="72441at2759"/>
<dbReference type="GeneID" id="25974100"/>
<feature type="compositionally biased region" description="Basic and acidic residues" evidence="1">
    <location>
        <begin position="14"/>
        <end position="28"/>
    </location>
</feature>
<dbReference type="PANTHER" id="PTHR23250:SF1">
    <property type="entry name" value="TECTONIN BETA-PROPELLER REPEAT-CONTAINING PROTEIN 1"/>
    <property type="match status" value="1"/>
</dbReference>
<dbReference type="AlphaFoldDB" id="F0XFW8"/>
<keyword evidence="3" id="KW-1185">Reference proteome</keyword>
<dbReference type="EMBL" id="GL629765">
    <property type="protein sequence ID" value="EFX04315.1"/>
    <property type="molecule type" value="Genomic_DNA"/>
</dbReference>
<reference evidence="2 3" key="1">
    <citation type="journal article" date="2011" name="Proc. Natl. Acad. Sci. U.S.A.">
        <title>Genome and transcriptome analyses of the mountain pine beetle-fungal symbiont Grosmannia clavigera, a lodgepole pine pathogen.</title>
        <authorList>
            <person name="DiGuistini S."/>
            <person name="Wang Y."/>
            <person name="Liao N.Y."/>
            <person name="Taylor G."/>
            <person name="Tanguay P."/>
            <person name="Feau N."/>
            <person name="Henrissat B."/>
            <person name="Chan S.K."/>
            <person name="Hesse-Orce U."/>
            <person name="Alamouti S.M."/>
            <person name="Tsui C.K.M."/>
            <person name="Docking R.T."/>
            <person name="Levasseur A."/>
            <person name="Haridas S."/>
            <person name="Robertson G."/>
            <person name="Birol I."/>
            <person name="Holt R.A."/>
            <person name="Marra M.A."/>
            <person name="Hamelin R.C."/>
            <person name="Hirst M."/>
            <person name="Jones S.J.M."/>
            <person name="Bohlmann J."/>
            <person name="Breuil C."/>
        </authorList>
    </citation>
    <scope>NUCLEOTIDE SEQUENCE [LARGE SCALE GENOMIC DNA]</scope>
    <source>
        <strain evidence="3">kw1407 / UAMH 11150</strain>
    </source>
</reference>
<dbReference type="RefSeq" id="XP_014173797.1">
    <property type="nucleotide sequence ID" value="XM_014318322.1"/>
</dbReference>
<sequence length="418" mass="46459">MPRITSRSSRRAPPLKDSDFDHEIHLFDNGDDGDDGSSHLAPPPVTITVASDAGSSAAEQPSFRVPPSSPRGRSDLRPAADAGVETAEAVDVLYENERGCFLCGVALFSARALGNLDPSPWTNAANRTSPTDIRTAQVPDPTWQWAWPAWRISHDDGTDEDGWQYSFMFARPFAWRGPTWYSSFVRRRVWTRKRVKRAVLSATAAGDVPAHPHMLTPDYFVVLPAAEARRSSSRSIRDSRPSTARSSMDTGQLDGAGPEEADEGENEMENGQAGTEIDDSDSSFMAMPDVFDNTDVLMRFLHSARIDREKIEAVDNYLAHAGEDLVRLQDVMHEIMAQFVFQAPRRKLLTHLTAACDAAVEVQDQEAKGGEEQGIDEVQQRQTMKRRVGYLAAAVRHADEEVRRLEYWSDVKAVPQHV</sequence>
<dbReference type="PANTHER" id="PTHR23250">
    <property type="entry name" value="DYSFERLIN-RELATED"/>
    <property type="match status" value="1"/>
</dbReference>
<dbReference type="eggNOG" id="ENOG502S2MG">
    <property type="taxonomic scope" value="Eukaryota"/>
</dbReference>
<evidence type="ECO:0000256" key="1">
    <source>
        <dbReference type="SAM" id="MobiDB-lite"/>
    </source>
</evidence>
<dbReference type="InterPro" id="IPR051513">
    <property type="entry name" value="Tectonin_beta-prop"/>
</dbReference>
<dbReference type="HOGENOM" id="CLU_028361_1_0_1"/>
<organism evidence="3">
    <name type="scientific">Grosmannia clavigera (strain kw1407 / UAMH 11150)</name>
    <name type="common">Blue stain fungus</name>
    <name type="synonym">Graphiocladiella clavigera</name>
    <dbReference type="NCBI Taxonomy" id="655863"/>
    <lineage>
        <taxon>Eukaryota</taxon>
        <taxon>Fungi</taxon>
        <taxon>Dikarya</taxon>
        <taxon>Ascomycota</taxon>
        <taxon>Pezizomycotina</taxon>
        <taxon>Sordariomycetes</taxon>
        <taxon>Sordariomycetidae</taxon>
        <taxon>Ophiostomatales</taxon>
        <taxon>Ophiostomataceae</taxon>
        <taxon>Leptographium</taxon>
    </lineage>
</organism>
<feature type="region of interest" description="Disordered" evidence="1">
    <location>
        <begin position="1"/>
        <end position="80"/>
    </location>
</feature>
<proteinExistence type="predicted"/>
<evidence type="ECO:0000313" key="2">
    <source>
        <dbReference type="EMBL" id="EFX04315.1"/>
    </source>
</evidence>
<evidence type="ECO:0000313" key="3">
    <source>
        <dbReference type="Proteomes" id="UP000007796"/>
    </source>
</evidence>
<dbReference type="Proteomes" id="UP000007796">
    <property type="component" value="Unassembled WGS sequence"/>
</dbReference>
<feature type="compositionally biased region" description="Acidic residues" evidence="1">
    <location>
        <begin position="257"/>
        <end position="268"/>
    </location>
</feature>
<dbReference type="STRING" id="655863.F0XFW8"/>
<dbReference type="InParanoid" id="F0XFW8"/>
<name>F0XFW8_GROCL</name>
<gene>
    <name evidence="2" type="ORF">CMQ_1243</name>
</gene>
<protein>
    <submittedName>
        <fullName evidence="2">Peroxin 23-like protein</fullName>
    </submittedName>
</protein>
<feature type="region of interest" description="Disordered" evidence="1">
    <location>
        <begin position="231"/>
        <end position="283"/>
    </location>
</feature>